<dbReference type="Gene3D" id="3.20.20.70">
    <property type="entry name" value="Aldolase class I"/>
    <property type="match status" value="1"/>
</dbReference>
<accession>A0AA40T1F0</accession>
<keyword evidence="4" id="KW-1185">Reference proteome</keyword>
<evidence type="ECO:0000313" key="4">
    <source>
        <dbReference type="Proteomes" id="UP001165986"/>
    </source>
</evidence>
<dbReference type="PANTHER" id="PTHR32332">
    <property type="entry name" value="2-NITROPROPANE DIOXYGENASE"/>
    <property type="match status" value="1"/>
</dbReference>
<name>A0AA40T1F0_9NOST</name>
<reference evidence="3" key="1">
    <citation type="submission" date="2019-07" db="EMBL/GenBank/DDBJ databases">
        <title>Toxilogical consequences of a new and cryptic species of cyanobacteria (Komarekiella delphini-convector) recovered from the epidermis of a bottlenose dolphin and 1500 ft. in the air.</title>
        <authorList>
            <person name="Brown A.O."/>
            <person name="Dvorak P."/>
            <person name="Villanueva C.D."/>
            <person name="Foss A.J."/>
            <person name="Garvey A.D."/>
            <person name="Gibson Q.A."/>
            <person name="Johansen J.R."/>
            <person name="Casamatta D.A."/>
        </authorList>
    </citation>
    <scope>NUCLEOTIDE SEQUENCE</scope>
    <source>
        <strain evidence="3">SJRDD-AB1</strain>
    </source>
</reference>
<feature type="domain" description="Fatty acid synthase subunit PfaD N-terminal" evidence="1">
    <location>
        <begin position="19"/>
        <end position="65"/>
    </location>
</feature>
<dbReference type="EMBL" id="VJXY01000032">
    <property type="protein sequence ID" value="MBD6618883.1"/>
    <property type="molecule type" value="Genomic_DNA"/>
</dbReference>
<evidence type="ECO:0000259" key="1">
    <source>
        <dbReference type="Pfam" id="PF18328"/>
    </source>
</evidence>
<dbReference type="InterPro" id="IPR013785">
    <property type="entry name" value="Aldolase_TIM"/>
</dbReference>
<dbReference type="CDD" id="cd04742">
    <property type="entry name" value="NPD_FabD"/>
    <property type="match status" value="1"/>
</dbReference>
<dbReference type="RefSeq" id="WP_191760082.1">
    <property type="nucleotide sequence ID" value="NZ_VJXY01000032.1"/>
</dbReference>
<gene>
    <name evidence="3" type="ORF">FNW02_24415</name>
</gene>
<dbReference type="SUPFAM" id="SSF51412">
    <property type="entry name" value="Inosine monophosphate dehydrogenase (IMPDH)"/>
    <property type="match status" value="1"/>
</dbReference>
<evidence type="ECO:0000259" key="2">
    <source>
        <dbReference type="Pfam" id="PF21607"/>
    </source>
</evidence>
<dbReference type="InterPro" id="IPR040981">
    <property type="entry name" value="PfaD_N"/>
</dbReference>
<proteinExistence type="predicted"/>
<feature type="domain" description="[Acyl-carrier-protein] S-malonyltransferase-like inserted helical" evidence="2">
    <location>
        <begin position="392"/>
        <end position="471"/>
    </location>
</feature>
<protein>
    <submittedName>
        <fullName evidence="3">PfaD family polyunsaturated fatty acid/polyketide biosynthesis protein</fullName>
    </submittedName>
</protein>
<dbReference type="Pfam" id="PF21607">
    <property type="entry name" value="FabD_helical_ins"/>
    <property type="match status" value="1"/>
</dbReference>
<dbReference type="InterPro" id="IPR014179">
    <property type="entry name" value="PfaD-like_TIM-barrel"/>
</dbReference>
<evidence type="ECO:0000313" key="3">
    <source>
        <dbReference type="EMBL" id="MBD6618883.1"/>
    </source>
</evidence>
<dbReference type="PANTHER" id="PTHR32332:SF20">
    <property type="entry name" value="2-NITROPROPANE DIOXYGENASE-LIKE PROTEIN"/>
    <property type="match status" value="1"/>
</dbReference>
<organism evidence="3 4">
    <name type="scientific">Komarekiella delphini-convector SJRDD-AB1</name>
    <dbReference type="NCBI Taxonomy" id="2593771"/>
    <lineage>
        <taxon>Bacteria</taxon>
        <taxon>Bacillati</taxon>
        <taxon>Cyanobacteriota</taxon>
        <taxon>Cyanophyceae</taxon>
        <taxon>Nostocales</taxon>
        <taxon>Nostocaceae</taxon>
        <taxon>Komarekiella</taxon>
        <taxon>Komarekiella delphini-convector</taxon>
    </lineage>
</organism>
<dbReference type="AlphaFoldDB" id="A0AA40T1F0"/>
<comment type="caution">
    <text evidence="3">The sequence shown here is derived from an EMBL/GenBank/DDBJ whole genome shotgun (WGS) entry which is preliminary data.</text>
</comment>
<sequence length="537" mass="59475">MIDNGLFPKTNIACTPLKWKGADYLLKTDAKQIEHCLHDIDTPFYILHTGSSIALATGGEISPTGDYNCLGLIPAFNPECLGSDAFKKAHGTNYAYQAGAMANGIASIDLVTSLGRKGYLSSFGAAGLPLKRVEEAITTLQATLHDAPYAFNLIHSPSEPNLERECVELYLKYGVKTVEASAFMNLTPNIVYYRAAGLSQGSHGEIIARNNIIAKISRREVAEVFMKPAPDKILQDLVSKGLITTEQSALAQKVPVASDITVEADSAGHTDNRPLVCLLPLIQEIRNRIQQEFKYEKNIRVGAGGGISTPQAALAAFAMGADYIVTGSVNQACRESGASEIVKAALAQADIVDFAMAPAADMFEMGVKVQVLKRGTLFAMRAQKLYEIYRQYDSIDEIPTLERKKIEEQLFQKDLDTVWDETVQFFQERDPSQIQKASENPKKKMALIFRWYLGKSSFWAKAGMQERKMDYQVWCGPAMGAFNEWVKDSYLEKPENRHVIDVAYHLMKGAAYLFRIRQLNSLGVNYVDSYGTYKVTP</sequence>
<dbReference type="Proteomes" id="UP001165986">
    <property type="component" value="Unassembled WGS sequence"/>
</dbReference>
<dbReference type="NCBIfam" id="TIGR02814">
    <property type="entry name" value="pfaD_fam"/>
    <property type="match status" value="1"/>
</dbReference>
<dbReference type="InterPro" id="IPR049489">
    <property type="entry name" value="FabD-like_helical_ins"/>
</dbReference>
<dbReference type="Pfam" id="PF18328">
    <property type="entry name" value="PfaD_N"/>
    <property type="match status" value="1"/>
</dbReference>